<dbReference type="Gene3D" id="2.40.330.10">
    <property type="entry name" value="DNA-binding pseudobarrel domain"/>
    <property type="match status" value="1"/>
</dbReference>
<organism evidence="8 9">
    <name type="scientific">Cinchona calisaya</name>
    <dbReference type="NCBI Taxonomy" id="153742"/>
    <lineage>
        <taxon>Eukaryota</taxon>
        <taxon>Viridiplantae</taxon>
        <taxon>Streptophyta</taxon>
        <taxon>Embryophyta</taxon>
        <taxon>Tracheophyta</taxon>
        <taxon>Spermatophyta</taxon>
        <taxon>Magnoliopsida</taxon>
        <taxon>eudicotyledons</taxon>
        <taxon>Gunneridae</taxon>
        <taxon>Pentapetalae</taxon>
        <taxon>asterids</taxon>
        <taxon>lamiids</taxon>
        <taxon>Gentianales</taxon>
        <taxon>Rubiaceae</taxon>
        <taxon>Cinchonoideae</taxon>
        <taxon>Cinchoneae</taxon>
        <taxon>Cinchona</taxon>
    </lineage>
</organism>
<evidence type="ECO:0000313" key="9">
    <source>
        <dbReference type="Proteomes" id="UP001630127"/>
    </source>
</evidence>
<keyword evidence="4" id="KW-0804">Transcription</keyword>
<accession>A0ABD2YAU6</accession>
<dbReference type="PROSITE" id="PS50863">
    <property type="entry name" value="B3"/>
    <property type="match status" value="1"/>
</dbReference>
<proteinExistence type="predicted"/>
<feature type="compositionally biased region" description="Basic and acidic residues" evidence="6">
    <location>
        <begin position="80"/>
        <end position="106"/>
    </location>
</feature>
<feature type="compositionally biased region" description="Basic and acidic residues" evidence="6">
    <location>
        <begin position="38"/>
        <end position="53"/>
    </location>
</feature>
<evidence type="ECO:0000256" key="2">
    <source>
        <dbReference type="ARBA" id="ARBA00023015"/>
    </source>
</evidence>
<dbReference type="SUPFAM" id="SSF101936">
    <property type="entry name" value="DNA-binding pseudobarrel domain"/>
    <property type="match status" value="1"/>
</dbReference>
<dbReference type="Proteomes" id="UP001630127">
    <property type="component" value="Unassembled WGS sequence"/>
</dbReference>
<keyword evidence="5" id="KW-0539">Nucleus</keyword>
<evidence type="ECO:0000256" key="1">
    <source>
        <dbReference type="ARBA" id="ARBA00004123"/>
    </source>
</evidence>
<dbReference type="GO" id="GO:0005634">
    <property type="term" value="C:nucleus"/>
    <property type="evidence" value="ECO:0007669"/>
    <property type="project" value="UniProtKB-SubCell"/>
</dbReference>
<dbReference type="AlphaFoldDB" id="A0ABD2YAU6"/>
<dbReference type="GO" id="GO:0003677">
    <property type="term" value="F:DNA binding"/>
    <property type="evidence" value="ECO:0007669"/>
    <property type="project" value="UniProtKB-KW"/>
</dbReference>
<dbReference type="InterPro" id="IPR015300">
    <property type="entry name" value="DNA-bd_pseudobarrel_sf"/>
</dbReference>
<protein>
    <recommendedName>
        <fullName evidence="7">TF-B3 domain-containing protein</fullName>
    </recommendedName>
</protein>
<dbReference type="PANTHER" id="PTHR31541:SF25">
    <property type="entry name" value="GAMMA-GLIADIN B"/>
    <property type="match status" value="1"/>
</dbReference>
<feature type="domain" description="TF-B3" evidence="7">
    <location>
        <begin position="263"/>
        <end position="321"/>
    </location>
</feature>
<keyword evidence="3" id="KW-0238">DNA-binding</keyword>
<name>A0ABD2YAU6_9GENT</name>
<keyword evidence="2" id="KW-0805">Transcription regulation</keyword>
<feature type="region of interest" description="Disordered" evidence="6">
    <location>
        <begin position="36"/>
        <end position="174"/>
    </location>
</feature>
<feature type="compositionally biased region" description="Basic residues" evidence="6">
    <location>
        <begin position="138"/>
        <end position="155"/>
    </location>
</feature>
<feature type="compositionally biased region" description="Pro residues" evidence="6">
    <location>
        <begin position="161"/>
        <end position="174"/>
    </location>
</feature>
<sequence length="325" mass="38012">MRDLTEKDVESIEWKPDWKKIDYLAAVAGVARDMLEEEEKKGNEKQYNSEKEKKPLKKRRMEIQESVQECRLLSKKKNKNNPENDEKPMRNFSLKIKDQENQESRITKKRNRKSNQEEFGSDDEDDDCDDEEEYQSRMIKKKRTASSEKKGRKITNHQAPVPIPIPNPIPPPQGLPIRFKERIIEESRGEFDNEEVLVIQKTLSQSDVNSNMGRFTIPSRHMSNKFLNEDEDVELDGYVGRYKYHIPVSLIDPSLECVVVHLRKWTMEKKESDKSSISYVLNGESSWNKVMEKNGLEIGDTMQLWAVRVGGKLWFALVRLNGHDQ</sequence>
<evidence type="ECO:0000256" key="5">
    <source>
        <dbReference type="ARBA" id="ARBA00023242"/>
    </source>
</evidence>
<dbReference type="Pfam" id="PF03754">
    <property type="entry name" value="At2g31720-like"/>
    <property type="match status" value="1"/>
</dbReference>
<evidence type="ECO:0000313" key="8">
    <source>
        <dbReference type="EMBL" id="KAL3503319.1"/>
    </source>
</evidence>
<dbReference type="PANTHER" id="PTHR31541">
    <property type="entry name" value="B3 DOMAIN PLANT PROTEIN-RELATED"/>
    <property type="match status" value="1"/>
</dbReference>
<gene>
    <name evidence="8" type="ORF">ACH5RR_037768</name>
</gene>
<reference evidence="8 9" key="1">
    <citation type="submission" date="2024-11" db="EMBL/GenBank/DDBJ databases">
        <title>A near-complete genome assembly of Cinchona calisaya.</title>
        <authorList>
            <person name="Lian D.C."/>
            <person name="Zhao X.W."/>
            <person name="Wei L."/>
        </authorList>
    </citation>
    <scope>NUCLEOTIDE SEQUENCE [LARGE SCALE GENOMIC DNA]</scope>
    <source>
        <tissue evidence="8">Nenye</tissue>
    </source>
</reference>
<feature type="compositionally biased region" description="Acidic residues" evidence="6">
    <location>
        <begin position="119"/>
        <end position="133"/>
    </location>
</feature>
<dbReference type="EMBL" id="JBJUIK010000015">
    <property type="protein sequence ID" value="KAL3503319.1"/>
    <property type="molecule type" value="Genomic_DNA"/>
</dbReference>
<comment type="subcellular location">
    <subcellularLocation>
        <location evidence="1">Nucleus</location>
    </subcellularLocation>
</comment>
<comment type="caution">
    <text evidence="8">The sequence shown here is derived from an EMBL/GenBank/DDBJ whole genome shotgun (WGS) entry which is preliminary data.</text>
</comment>
<keyword evidence="9" id="KW-1185">Reference proteome</keyword>
<evidence type="ECO:0000256" key="6">
    <source>
        <dbReference type="SAM" id="MobiDB-lite"/>
    </source>
</evidence>
<evidence type="ECO:0000256" key="4">
    <source>
        <dbReference type="ARBA" id="ARBA00023163"/>
    </source>
</evidence>
<dbReference type="SMART" id="SM01019">
    <property type="entry name" value="B3"/>
    <property type="match status" value="1"/>
</dbReference>
<dbReference type="InterPro" id="IPR003340">
    <property type="entry name" value="B3_DNA-bd"/>
</dbReference>
<dbReference type="InterPro" id="IPR005508">
    <property type="entry name" value="At2g31720-like"/>
</dbReference>
<evidence type="ECO:0000259" key="7">
    <source>
        <dbReference type="PROSITE" id="PS50863"/>
    </source>
</evidence>
<evidence type="ECO:0000256" key="3">
    <source>
        <dbReference type="ARBA" id="ARBA00023125"/>
    </source>
</evidence>